<evidence type="ECO:0000313" key="2">
    <source>
        <dbReference type="EMBL" id="QCA28266.1"/>
    </source>
</evidence>
<dbReference type="RefSeq" id="WP_135254309.1">
    <property type="nucleotide sequence ID" value="NZ_CP038865.1"/>
</dbReference>
<organism evidence="3 5">
    <name type="scientific">Vagococcus xieshaowenii</name>
    <dbReference type="NCBI Taxonomy" id="2562451"/>
    <lineage>
        <taxon>Bacteria</taxon>
        <taxon>Bacillati</taxon>
        <taxon>Bacillota</taxon>
        <taxon>Bacilli</taxon>
        <taxon>Lactobacillales</taxon>
        <taxon>Enterococcaceae</taxon>
        <taxon>Vagococcus</taxon>
    </lineage>
</organism>
<name>A0AAJ5EG41_9ENTE</name>
<dbReference type="AlphaFoldDB" id="A0AAJ5EG41"/>
<dbReference type="EMBL" id="SRHU01000018">
    <property type="protein sequence ID" value="TFZ41921.1"/>
    <property type="molecule type" value="Genomic_DNA"/>
</dbReference>
<dbReference type="Proteomes" id="UP000297725">
    <property type="component" value="Unassembled WGS sequence"/>
</dbReference>
<dbReference type="Proteomes" id="UP000296883">
    <property type="component" value="Chromosome"/>
</dbReference>
<gene>
    <name evidence="3" type="ORF">E4031_04830</name>
    <name evidence="2" type="ORF">E4Z98_02650</name>
</gene>
<accession>A0AAJ5EG41</accession>
<dbReference type="InterPro" id="IPR036149">
    <property type="entry name" value="APC_N_sf"/>
</dbReference>
<keyword evidence="1" id="KW-0175">Coiled coil</keyword>
<protein>
    <submittedName>
        <fullName evidence="3">Uncharacterized protein</fullName>
    </submittedName>
</protein>
<evidence type="ECO:0000256" key="1">
    <source>
        <dbReference type="SAM" id="Coils"/>
    </source>
</evidence>
<dbReference type="SUPFAM" id="SSF58050">
    <property type="entry name" value="N-terminal coiled coil domain from apc"/>
    <property type="match status" value="1"/>
</dbReference>
<dbReference type="Gene3D" id="1.20.5.10">
    <property type="match status" value="1"/>
</dbReference>
<reference evidence="3 5" key="1">
    <citation type="submission" date="2019-03" db="EMBL/GenBank/DDBJ databases">
        <title>Vagococcus sp. was isolated fron gut of Carduelis flavirostris.</title>
        <authorList>
            <person name="Ge Y."/>
        </authorList>
    </citation>
    <scope>NUCLEOTIDE SEQUENCE [LARGE SCALE GENOMIC DNA]</scope>
    <source>
        <strain evidence="3 5">CF-210</strain>
    </source>
</reference>
<keyword evidence="4" id="KW-1185">Reference proteome</keyword>
<evidence type="ECO:0000313" key="3">
    <source>
        <dbReference type="EMBL" id="TFZ41921.1"/>
    </source>
</evidence>
<dbReference type="EMBL" id="CP038865">
    <property type="protein sequence ID" value="QCA28266.1"/>
    <property type="molecule type" value="Genomic_DNA"/>
</dbReference>
<proteinExistence type="predicted"/>
<evidence type="ECO:0000313" key="5">
    <source>
        <dbReference type="Proteomes" id="UP000297725"/>
    </source>
</evidence>
<reference evidence="2 4" key="2">
    <citation type="journal article" date="2020" name="Int. J. Syst. Evol. Microbiol.">
        <title>Vagococcus xieshaowenii sp. nov., isolated from snow finch (Montifringilla taczanowskii) cloacal content.</title>
        <authorList>
            <person name="Ge Y."/>
            <person name="Yang J."/>
            <person name="Lai X.H."/>
            <person name="Zhang G."/>
            <person name="Jin D."/>
            <person name="Lu S."/>
            <person name="Wang B."/>
            <person name="Huang Y."/>
            <person name="Huang Y."/>
            <person name="Ren Z."/>
            <person name="Zhang X."/>
            <person name="Xu J."/>
        </authorList>
    </citation>
    <scope>NUCLEOTIDE SEQUENCE [LARGE SCALE GENOMIC DNA]</scope>
    <source>
        <strain evidence="2">Personal::cf-49</strain>
        <strain evidence="4">personal::cf-49</strain>
    </source>
</reference>
<feature type="coiled-coil region" evidence="1">
    <location>
        <begin position="37"/>
        <end position="71"/>
    </location>
</feature>
<sequence length="90" mass="10287">MITIYRKLEDGSIEQKFILENEEIPFGWTTDYDSLGVEEQLSDVELLKKENEALKSELAETKATLQKTDKEVLDMQLAVTDIYEMVLGGN</sequence>
<evidence type="ECO:0000313" key="4">
    <source>
        <dbReference type="Proteomes" id="UP000296883"/>
    </source>
</evidence>